<feature type="transmembrane region" description="Helical" evidence="6">
    <location>
        <begin position="107"/>
        <end position="140"/>
    </location>
</feature>
<keyword evidence="8" id="KW-1185">Reference proteome</keyword>
<comment type="function">
    <text evidence="6">Catalyzes the transfer of a lysyl group from L-lysyl-tRNA(Lys) to membrane-bound phosphatidylglycerol (PG), which produces lysylphosphatidylglycerol (LPG), a major component of the bacterial membrane with a positive net charge. LPG synthesis contributes to bacterial virulence as it is involved in the resistance mechanism against cationic antimicrobial peptides (CAMP) produces by the host's immune system (defensins, cathelicidins) and by the competing microorganisms.</text>
</comment>
<comment type="similarity">
    <text evidence="6">Belongs to the LPG synthase family.</text>
</comment>
<feature type="transmembrane region" description="Helical" evidence="6">
    <location>
        <begin position="35"/>
        <end position="60"/>
    </location>
</feature>
<dbReference type="PANTHER" id="PTHR39087">
    <property type="entry name" value="UPF0104 MEMBRANE PROTEIN MJ1595"/>
    <property type="match status" value="1"/>
</dbReference>
<keyword evidence="6" id="KW-0443">Lipid metabolism</keyword>
<keyword evidence="3 6" id="KW-0812">Transmembrane</keyword>
<dbReference type="RefSeq" id="WP_089023751.1">
    <property type="nucleotide sequence ID" value="NZ_NIQC01000016.1"/>
</dbReference>
<reference evidence="7 8" key="1">
    <citation type="submission" date="2017-06" db="EMBL/GenBank/DDBJ databases">
        <title>Draft Genome Sequence of Natranaerobius trueperi halophilic, alkalithermophilic bacteria from soda lakes.</title>
        <authorList>
            <person name="Zhao B."/>
        </authorList>
    </citation>
    <scope>NUCLEOTIDE SEQUENCE [LARGE SCALE GENOMIC DNA]</scope>
    <source>
        <strain evidence="7 8">DSM 18760</strain>
    </source>
</reference>
<dbReference type="OrthoDB" id="2111097at2"/>
<keyword evidence="4 6" id="KW-1133">Transmembrane helix</keyword>
<keyword evidence="6" id="KW-0808">Transferase</keyword>
<feature type="transmembrane region" description="Helical" evidence="6">
    <location>
        <begin position="146"/>
        <end position="166"/>
    </location>
</feature>
<proteinExistence type="inferred from homology"/>
<feature type="transmembrane region" description="Helical" evidence="6">
    <location>
        <begin position="247"/>
        <end position="272"/>
    </location>
</feature>
<dbReference type="GO" id="GO:0005886">
    <property type="term" value="C:plasma membrane"/>
    <property type="evidence" value="ECO:0007669"/>
    <property type="project" value="UniProtKB-SubCell"/>
</dbReference>
<evidence type="ECO:0000256" key="2">
    <source>
        <dbReference type="ARBA" id="ARBA00022475"/>
    </source>
</evidence>
<dbReference type="PANTHER" id="PTHR39087:SF2">
    <property type="entry name" value="UPF0104 MEMBRANE PROTEIN MJ1595"/>
    <property type="match status" value="1"/>
</dbReference>
<name>A0A226BWV6_9FIRM</name>
<evidence type="ECO:0000256" key="3">
    <source>
        <dbReference type="ARBA" id="ARBA00022692"/>
    </source>
</evidence>
<keyword evidence="6" id="KW-0046">Antibiotic resistance</keyword>
<evidence type="ECO:0000256" key="6">
    <source>
        <dbReference type="RuleBase" id="RU363042"/>
    </source>
</evidence>
<comment type="catalytic activity">
    <reaction evidence="6">
        <text>L-lysyl-tRNA(Lys) + a 1,2-diacyl-sn-glycero-3-phospho-(1'-sn-glycerol) = a 1,2-diacyl-sn-glycero-3-phospho-1'-(3'-O-L-lysyl)-sn-glycerol + tRNA(Lys)</text>
        <dbReference type="Rhea" id="RHEA:10668"/>
        <dbReference type="Rhea" id="RHEA-COMP:9696"/>
        <dbReference type="Rhea" id="RHEA-COMP:9697"/>
        <dbReference type="ChEBI" id="CHEBI:64716"/>
        <dbReference type="ChEBI" id="CHEBI:75792"/>
        <dbReference type="ChEBI" id="CHEBI:78442"/>
        <dbReference type="ChEBI" id="CHEBI:78529"/>
        <dbReference type="EC" id="2.3.2.3"/>
    </reaction>
</comment>
<comment type="caution">
    <text evidence="7">The sequence shown here is derived from an EMBL/GenBank/DDBJ whole genome shotgun (WGS) entry which is preliminary data.</text>
</comment>
<evidence type="ECO:0000313" key="8">
    <source>
        <dbReference type="Proteomes" id="UP000214588"/>
    </source>
</evidence>
<organism evidence="7 8">
    <name type="scientific">Natranaerobius trueperi</name>
    <dbReference type="NCBI Taxonomy" id="759412"/>
    <lineage>
        <taxon>Bacteria</taxon>
        <taxon>Bacillati</taxon>
        <taxon>Bacillota</taxon>
        <taxon>Clostridia</taxon>
        <taxon>Natranaerobiales</taxon>
        <taxon>Natranaerobiaceae</taxon>
        <taxon>Natranaerobius</taxon>
    </lineage>
</organism>
<dbReference type="EC" id="2.3.2.3" evidence="6"/>
<dbReference type="AlphaFoldDB" id="A0A226BWV6"/>
<accession>A0A226BWV6</accession>
<dbReference type="GO" id="GO:0006629">
    <property type="term" value="P:lipid metabolic process"/>
    <property type="evidence" value="ECO:0007669"/>
    <property type="project" value="UniProtKB-KW"/>
</dbReference>
<keyword evidence="2" id="KW-1003">Cell membrane</keyword>
<dbReference type="Pfam" id="PF03706">
    <property type="entry name" value="LPG_synthase_TM"/>
    <property type="match status" value="1"/>
</dbReference>
<feature type="transmembrane region" description="Helical" evidence="6">
    <location>
        <begin position="293"/>
        <end position="317"/>
    </location>
</feature>
<feature type="transmembrane region" description="Helical" evidence="6">
    <location>
        <begin position="6"/>
        <end position="23"/>
    </location>
</feature>
<feature type="transmembrane region" description="Helical" evidence="6">
    <location>
        <begin position="216"/>
        <end position="235"/>
    </location>
</feature>
<protein>
    <recommendedName>
        <fullName evidence="6">Phosphatidylglycerol lysyltransferase</fullName>
        <ecNumber evidence="6">2.3.2.3</ecNumber>
    </recommendedName>
    <alternativeName>
        <fullName evidence="6">Lysylphosphatidylglycerol synthase</fullName>
    </alternativeName>
</protein>
<comment type="subcellular location">
    <subcellularLocation>
        <location evidence="1 6">Cell membrane</location>
        <topology evidence="1 6">Multi-pass membrane protein</topology>
    </subcellularLocation>
</comment>
<keyword evidence="5 6" id="KW-0472">Membrane</keyword>
<dbReference type="GO" id="GO:0046677">
    <property type="term" value="P:response to antibiotic"/>
    <property type="evidence" value="ECO:0007669"/>
    <property type="project" value="UniProtKB-KW"/>
</dbReference>
<sequence length="336" mass="38134">MRKSLLLVLGIVVITGIVLLLGFDDVYEVLRRITFVEFLFMTIFQVGTLFLTAFIWHYLIKQKNSYIALTYVFSISLAGKFVESVTPSVKIGGETLKMYLIRKKTGLSYQALTAIAVVSKFFSLLPFILISFITLSFAFFVFELPIFVYIAFIGLLLFFILFIVFFKFNRISFSYKEEQNNLLLQKLKRGIKKAHDFIKESSETSRDLVAKPTQKITLFTLGLIVWAFYPIKVYMVSAMLGFDLNPAVVIVATYTAYLVSMVPLLPGGLATFEGTMALLLSYDGLMTSEAFSIALMTRVFTFWVPLIIAAFVTVFLIPKINKENLTEDEDGDLCER</sequence>
<dbReference type="GO" id="GO:0050071">
    <property type="term" value="F:phosphatidylglycerol lysyltransferase activity"/>
    <property type="evidence" value="ECO:0007669"/>
    <property type="project" value="UniProtKB-EC"/>
</dbReference>
<evidence type="ECO:0000313" key="7">
    <source>
        <dbReference type="EMBL" id="OWZ83528.1"/>
    </source>
</evidence>
<gene>
    <name evidence="6" type="primary">mprF</name>
    <name evidence="7" type="ORF">CDO51_07935</name>
</gene>
<evidence type="ECO:0000256" key="4">
    <source>
        <dbReference type="ARBA" id="ARBA00022989"/>
    </source>
</evidence>
<dbReference type="EMBL" id="NIQC01000016">
    <property type="protein sequence ID" value="OWZ83528.1"/>
    <property type="molecule type" value="Genomic_DNA"/>
</dbReference>
<dbReference type="Proteomes" id="UP000214588">
    <property type="component" value="Unassembled WGS sequence"/>
</dbReference>
<dbReference type="InterPro" id="IPR022791">
    <property type="entry name" value="L-PG_synthase/AglD"/>
</dbReference>
<dbReference type="NCBIfam" id="TIGR00374">
    <property type="entry name" value="flippase-like domain"/>
    <property type="match status" value="1"/>
</dbReference>
<evidence type="ECO:0000256" key="1">
    <source>
        <dbReference type="ARBA" id="ARBA00004651"/>
    </source>
</evidence>
<evidence type="ECO:0000256" key="5">
    <source>
        <dbReference type="ARBA" id="ARBA00023136"/>
    </source>
</evidence>